<comment type="caution">
    <text evidence="1">The sequence shown here is derived from an EMBL/GenBank/DDBJ whole genome shotgun (WGS) entry which is preliminary data.</text>
</comment>
<name>A0A415JVU7_9BACE</name>
<evidence type="ECO:0000313" key="2">
    <source>
        <dbReference type="Proteomes" id="UP000284495"/>
    </source>
</evidence>
<protein>
    <submittedName>
        <fullName evidence="1">Uncharacterized protein</fullName>
    </submittedName>
</protein>
<evidence type="ECO:0000313" key="1">
    <source>
        <dbReference type="EMBL" id="RHL28048.1"/>
    </source>
</evidence>
<dbReference type="AlphaFoldDB" id="A0A415JVU7"/>
<dbReference type="Proteomes" id="UP000284495">
    <property type="component" value="Unassembled WGS sequence"/>
</dbReference>
<dbReference type="EMBL" id="QROO01000109">
    <property type="protein sequence ID" value="RHL28048.1"/>
    <property type="molecule type" value="Genomic_DNA"/>
</dbReference>
<gene>
    <name evidence="1" type="ORF">DW027_28465</name>
</gene>
<sequence>MVNRIEIERLLQSKELKELWQTIQQELPQLSFCKENDSWEEARIDNLEDYISECNTLLCKCNFQELSIKDLYTYLLSDSFRAFCKYVLLEWENEEIVIDESERDYILNELEISEDEYKQRCKTHDYLDVANCLIDYYLLNKHPDILLEYYKMQGYKESEQMFKDKMNLYSMCKR</sequence>
<proteinExistence type="predicted"/>
<accession>A0A415JVU7</accession>
<organism evidence="1 2">
    <name type="scientific">Bacteroides xylanisolvens</name>
    <dbReference type="NCBI Taxonomy" id="371601"/>
    <lineage>
        <taxon>Bacteria</taxon>
        <taxon>Pseudomonadati</taxon>
        <taxon>Bacteroidota</taxon>
        <taxon>Bacteroidia</taxon>
        <taxon>Bacteroidales</taxon>
        <taxon>Bacteroidaceae</taxon>
        <taxon>Bacteroides</taxon>
    </lineage>
</organism>
<dbReference type="RefSeq" id="WP_118419791.1">
    <property type="nucleotide sequence ID" value="NZ_QROO01000109.1"/>
</dbReference>
<reference evidence="1 2" key="1">
    <citation type="submission" date="2018-08" db="EMBL/GenBank/DDBJ databases">
        <title>A genome reference for cultivated species of the human gut microbiota.</title>
        <authorList>
            <person name="Zou Y."/>
            <person name="Xue W."/>
            <person name="Luo G."/>
        </authorList>
    </citation>
    <scope>NUCLEOTIDE SEQUENCE [LARGE SCALE GENOMIC DNA]</scope>
    <source>
        <strain evidence="1 2">AF38-2</strain>
    </source>
</reference>